<dbReference type="InterPro" id="IPR007110">
    <property type="entry name" value="Ig-like_dom"/>
</dbReference>
<evidence type="ECO:0000256" key="1">
    <source>
        <dbReference type="ARBA" id="ARBA00004167"/>
    </source>
</evidence>
<comment type="subcellular location">
    <subcellularLocation>
        <location evidence="1">Membrane</location>
        <topology evidence="1">Single-pass membrane protein</topology>
    </subcellularLocation>
</comment>
<evidence type="ECO:0000256" key="3">
    <source>
        <dbReference type="ARBA" id="ARBA00023157"/>
    </source>
</evidence>
<dbReference type="InterPro" id="IPR013162">
    <property type="entry name" value="CD80_C2-set"/>
</dbReference>
<feature type="compositionally biased region" description="Polar residues" evidence="4">
    <location>
        <begin position="795"/>
        <end position="808"/>
    </location>
</feature>
<dbReference type="InterPro" id="IPR003599">
    <property type="entry name" value="Ig_sub"/>
</dbReference>
<keyword evidence="3" id="KW-1015">Disulfide bond</keyword>
<evidence type="ECO:0000259" key="7">
    <source>
        <dbReference type="PROSITE" id="PS50835"/>
    </source>
</evidence>
<dbReference type="PROSITE" id="PS50835">
    <property type="entry name" value="IG_LIKE"/>
    <property type="match status" value="4"/>
</dbReference>
<evidence type="ECO:0000256" key="2">
    <source>
        <dbReference type="ARBA" id="ARBA00023136"/>
    </source>
</evidence>
<keyword evidence="5" id="KW-0812">Transmembrane</keyword>
<name>A0A9J6BSZ2_POLVA</name>
<feature type="domain" description="Ig-like" evidence="7">
    <location>
        <begin position="379"/>
        <end position="464"/>
    </location>
</feature>
<evidence type="ECO:0000256" key="5">
    <source>
        <dbReference type="SAM" id="Phobius"/>
    </source>
</evidence>
<dbReference type="GO" id="GO:0016020">
    <property type="term" value="C:membrane"/>
    <property type="evidence" value="ECO:0007669"/>
    <property type="project" value="UniProtKB-SubCell"/>
</dbReference>
<dbReference type="Proteomes" id="UP001107558">
    <property type="component" value="Chromosome 3"/>
</dbReference>
<proteinExistence type="predicted"/>
<dbReference type="Pfam" id="PF13927">
    <property type="entry name" value="Ig_3"/>
    <property type="match status" value="1"/>
</dbReference>
<accession>A0A9J6BSZ2</accession>
<dbReference type="Gene3D" id="2.60.40.10">
    <property type="entry name" value="Immunoglobulins"/>
    <property type="match status" value="5"/>
</dbReference>
<dbReference type="AlphaFoldDB" id="A0A9J6BSZ2"/>
<feature type="domain" description="Ig-like" evidence="7">
    <location>
        <begin position="171"/>
        <end position="270"/>
    </location>
</feature>
<evidence type="ECO:0000313" key="9">
    <source>
        <dbReference type="Proteomes" id="UP001107558"/>
    </source>
</evidence>
<dbReference type="SMART" id="SM00408">
    <property type="entry name" value="IGc2"/>
    <property type="match status" value="4"/>
</dbReference>
<dbReference type="InterPro" id="IPR003961">
    <property type="entry name" value="FN3_dom"/>
</dbReference>
<dbReference type="CDD" id="cd00063">
    <property type="entry name" value="FN3"/>
    <property type="match status" value="1"/>
</dbReference>
<dbReference type="InterPro" id="IPR013783">
    <property type="entry name" value="Ig-like_fold"/>
</dbReference>
<protein>
    <recommendedName>
        <fullName evidence="7">Ig-like domain-containing protein</fullName>
    </recommendedName>
</protein>
<dbReference type="SMART" id="SM00409">
    <property type="entry name" value="IG"/>
    <property type="match status" value="4"/>
</dbReference>
<keyword evidence="2 5" id="KW-0472">Membrane</keyword>
<dbReference type="PANTHER" id="PTHR23278">
    <property type="entry name" value="SIDESTEP PROTEIN"/>
    <property type="match status" value="1"/>
</dbReference>
<evidence type="ECO:0000256" key="6">
    <source>
        <dbReference type="SAM" id="SignalP"/>
    </source>
</evidence>
<dbReference type="SUPFAM" id="SSF48726">
    <property type="entry name" value="Immunoglobulin"/>
    <property type="match status" value="5"/>
</dbReference>
<keyword evidence="5" id="KW-1133">Transmembrane helix</keyword>
<organism evidence="8 9">
    <name type="scientific">Polypedilum vanderplanki</name>
    <name type="common">Sleeping chironomid midge</name>
    <dbReference type="NCBI Taxonomy" id="319348"/>
    <lineage>
        <taxon>Eukaryota</taxon>
        <taxon>Metazoa</taxon>
        <taxon>Ecdysozoa</taxon>
        <taxon>Arthropoda</taxon>
        <taxon>Hexapoda</taxon>
        <taxon>Insecta</taxon>
        <taxon>Pterygota</taxon>
        <taxon>Neoptera</taxon>
        <taxon>Endopterygota</taxon>
        <taxon>Diptera</taxon>
        <taxon>Nematocera</taxon>
        <taxon>Chironomoidea</taxon>
        <taxon>Chironomidae</taxon>
        <taxon>Chironominae</taxon>
        <taxon>Polypedilum</taxon>
        <taxon>Polypedilum</taxon>
    </lineage>
</organism>
<gene>
    <name evidence="8" type="ORF">PVAND_002914</name>
</gene>
<dbReference type="PANTHER" id="PTHR23278:SF4">
    <property type="entry name" value="SIDESTEP, ISOFORM C"/>
    <property type="match status" value="1"/>
</dbReference>
<dbReference type="InterPro" id="IPR036179">
    <property type="entry name" value="Ig-like_dom_sf"/>
</dbReference>
<dbReference type="Pfam" id="PF08205">
    <property type="entry name" value="C2-set_2"/>
    <property type="match status" value="2"/>
</dbReference>
<dbReference type="EMBL" id="JADBJN010000003">
    <property type="protein sequence ID" value="KAG5672824.1"/>
    <property type="molecule type" value="Genomic_DNA"/>
</dbReference>
<feature type="chain" id="PRO_5039949094" description="Ig-like domain-containing protein" evidence="6">
    <location>
        <begin position="40"/>
        <end position="851"/>
    </location>
</feature>
<feature type="domain" description="Ig-like" evidence="7">
    <location>
        <begin position="277"/>
        <end position="374"/>
    </location>
</feature>
<evidence type="ECO:0000256" key="4">
    <source>
        <dbReference type="SAM" id="MobiDB-lite"/>
    </source>
</evidence>
<dbReference type="InterPro" id="IPR003598">
    <property type="entry name" value="Ig_sub2"/>
</dbReference>
<dbReference type="OrthoDB" id="6250964at2759"/>
<evidence type="ECO:0000313" key="8">
    <source>
        <dbReference type="EMBL" id="KAG5672824.1"/>
    </source>
</evidence>
<comment type="caution">
    <text evidence="8">The sequence shown here is derived from an EMBL/GenBank/DDBJ whole genome shotgun (WGS) entry which is preliminary data.</text>
</comment>
<keyword evidence="9" id="KW-1185">Reference proteome</keyword>
<feature type="transmembrane region" description="Helical" evidence="5">
    <location>
        <begin position="727"/>
        <end position="752"/>
    </location>
</feature>
<feature type="signal peptide" evidence="6">
    <location>
        <begin position="1"/>
        <end position="39"/>
    </location>
</feature>
<feature type="region of interest" description="Disordered" evidence="4">
    <location>
        <begin position="763"/>
        <end position="808"/>
    </location>
</feature>
<feature type="domain" description="Ig-like" evidence="7">
    <location>
        <begin position="50"/>
        <end position="163"/>
    </location>
</feature>
<sequence length="851" mass="94266">MDLQHQHHKCKSHKRTLFSHKEILLVFALIASLISHTGCDDTENFQKNIPARVVWAAPERDAELPCDLTPPSVHDNVKLVLWFKDSEGIPMYSLDSRNGATLKAATHSALAGIRGERLFFSVGDNPKDSKLKIRSVLEADGGIYRCRVDYFNSPTRNFRVNLTLVESPDEPRIFDAQGKEVTAVAGPFREGHELFLSCSVTGGRPAPKVTWWRDNVELISSTSHPSADEGASTVVNQLFIGSISRDFYGTRLECRAQGSKLLPPVVKEITVQVHLKPIKVKIVTANELLTAGRPTPIRCETWGSYPPAKVTWLLDGEPIRQADVTSNSEGIDANLTSSILTLRVSAENDGAELTCRSSNPWFSNGALEDKRRISVAYPPTVSVHLANEDPSRNITRAEGQNVTLKCRADARPPVTSFGWYKNGMRMTGEDSETLHLTFLERESTGSYLCSASNTEGETRSSSLYLKVQFSPRCKPGTEQMSVGALNMHSVQVKCEVEADPADHVKFAWTYNNTRNVSPVPSSRINSHGLVSAVTHMSQSETDIITLACWAENAIGRQSHPCLVHILPARVPDVPKHCELRNDSVMEVICQAGHDGGLQQHFVLEAIGATSNLYFNNLDSTRSTHELLDNEISTMNDQATLAPLVRIQENVPQFKLPPLEPGREYQLAVYAVNAKGRSENYIFDRVRVGSLLPPYDETIISEDPTPAETSNQKNRKVLVQQSPQTQTIVLAALVLAAGIIISSILVVGCVAICRVRRPKPPEPEEIRKRIRNARTDVPSMYAEDDTEDEYSRHHPQQQQPTDTRCSRASTIRSTRYVSEGFVQYSQPSLNDPDLILPRGSDIEFTNLNIGGA</sequence>
<keyword evidence="6" id="KW-0732">Signal</keyword>
<reference evidence="8" key="1">
    <citation type="submission" date="2021-03" db="EMBL/GenBank/DDBJ databases">
        <title>Chromosome level genome of the anhydrobiotic midge Polypedilum vanderplanki.</title>
        <authorList>
            <person name="Yoshida Y."/>
            <person name="Kikawada T."/>
            <person name="Gusev O."/>
        </authorList>
    </citation>
    <scope>NUCLEOTIDE SEQUENCE</scope>
    <source>
        <strain evidence="8">NIAS01</strain>
        <tissue evidence="8">Whole body or cell culture</tissue>
    </source>
</reference>